<dbReference type="AlphaFoldDB" id="A0A8K0NQ70"/>
<comment type="caution">
    <text evidence="1">The sequence shown here is derived from an EMBL/GenBank/DDBJ whole genome shotgun (WGS) entry which is preliminary data.</text>
</comment>
<accession>A0A8K0NQ70</accession>
<dbReference type="OrthoDB" id="5419315at2759"/>
<organism evidence="1 2">
    <name type="scientific">Filobasidium floriforme</name>
    <dbReference type="NCBI Taxonomy" id="5210"/>
    <lineage>
        <taxon>Eukaryota</taxon>
        <taxon>Fungi</taxon>
        <taxon>Dikarya</taxon>
        <taxon>Basidiomycota</taxon>
        <taxon>Agaricomycotina</taxon>
        <taxon>Tremellomycetes</taxon>
        <taxon>Filobasidiales</taxon>
        <taxon>Filobasidiaceae</taxon>
        <taxon>Filobasidium</taxon>
    </lineage>
</organism>
<gene>
    <name evidence="1" type="ORF">FFLO_03537</name>
</gene>
<evidence type="ECO:0000313" key="2">
    <source>
        <dbReference type="Proteomes" id="UP000812966"/>
    </source>
</evidence>
<dbReference type="EMBL" id="JABELV010000065">
    <property type="protein sequence ID" value="KAG7536017.1"/>
    <property type="molecule type" value="Genomic_DNA"/>
</dbReference>
<sequence>MPLPFDPARMGSIMTDTHTGPLHFGKLSEWILQSGQVEAAGLPEPDLFSQYLAPLDDNSDNTASISLLPDHNSIHQNPGWSTNVLSGIALEENVNVWTMGSKIIPFQQHAQADDDLSERYEALLVEFYANYVIPAWTVTYTRQARAGLAESCMKMTSSCPVTRTARRAVSATFLQIYKERKTQWPMGSSSRQAALDALPPHYLVPTIDPKPILKAGLALVYQSGHETDPSALLWALSDLNMAAHALSDADNFHITNRLANDMIKDALAKPGMFEINFPDWDSFALRVASMVDLNVCLTNRQRTVFDYSSVATRAWPRDMSLICDKETTWFGLPPGLSLLLLRVANITADGHAASQLGLAPSPSLIEQANRLETELIEYQPRLQEPAPQGSTEPFEVSSAERAVEMDIWKTTGLVLLDRLVRGRAVLEPVLQERLEDMQAMLQALMLLCRARERKSKNFIDFWTSYYSGPAFLVGSLAVHEADRQFYRRFLREVGPEKALGSLLDLLEKTWTASDAAGHVCDWFDMVAQSNTRPLFF</sequence>
<reference evidence="1" key="1">
    <citation type="submission" date="2020-04" db="EMBL/GenBank/DDBJ databases">
        <title>Analysis of mating type loci in Filobasidium floriforme.</title>
        <authorList>
            <person name="Nowrousian M."/>
        </authorList>
    </citation>
    <scope>NUCLEOTIDE SEQUENCE</scope>
    <source>
        <strain evidence="1">CBS 6242</strain>
    </source>
</reference>
<proteinExistence type="predicted"/>
<dbReference type="InterPro" id="IPR021858">
    <property type="entry name" value="Fun_TF"/>
</dbReference>
<evidence type="ECO:0000313" key="1">
    <source>
        <dbReference type="EMBL" id="KAG7536017.1"/>
    </source>
</evidence>
<dbReference type="Pfam" id="PF11951">
    <property type="entry name" value="Fungal_trans_2"/>
    <property type="match status" value="1"/>
</dbReference>
<protein>
    <submittedName>
        <fullName evidence="1">Uncharacterized protein</fullName>
    </submittedName>
</protein>
<name>A0A8K0NQ70_9TREE</name>
<keyword evidence="2" id="KW-1185">Reference proteome</keyword>
<dbReference type="Proteomes" id="UP000812966">
    <property type="component" value="Unassembled WGS sequence"/>
</dbReference>